<name>I0S782_STRAP</name>
<dbReference type="EMBL" id="AICP01000069">
    <property type="protein sequence ID" value="EID19235.1"/>
    <property type="molecule type" value="Genomic_DNA"/>
</dbReference>
<reference evidence="1 2" key="1">
    <citation type="submission" date="2012-01" db="EMBL/GenBank/DDBJ databases">
        <authorList>
            <person name="Harkins D.M."/>
            <person name="Madupu R."/>
            <person name="Durkin A.S."/>
            <person name="Torralba M."/>
            <person name="Methe B."/>
            <person name="Sutton G.G."/>
            <person name="Nelson K.E."/>
        </authorList>
    </citation>
    <scope>NUCLEOTIDE SEQUENCE [LARGE SCALE GENOMIC DNA]</scope>
    <source>
        <strain evidence="1 2">CCUG 39159</strain>
    </source>
</reference>
<comment type="caution">
    <text evidence="1">The sequence shown here is derived from an EMBL/GenBank/DDBJ whole genome shotgun (WGS) entry which is preliminary data.</text>
</comment>
<proteinExistence type="predicted"/>
<evidence type="ECO:0000313" key="2">
    <source>
        <dbReference type="Proteomes" id="UP000003245"/>
    </source>
</evidence>
<dbReference type="AlphaFoldDB" id="I0S782"/>
<gene>
    <name evidence="1" type="ORF">HMPREF1043_0066</name>
</gene>
<accession>I0S782</accession>
<organism evidence="1 2">
    <name type="scientific">Streptococcus anginosus subsp. whileyi CCUG 39159</name>
    <dbReference type="NCBI Taxonomy" id="1095729"/>
    <lineage>
        <taxon>Bacteria</taxon>
        <taxon>Bacillati</taxon>
        <taxon>Bacillota</taxon>
        <taxon>Bacilli</taxon>
        <taxon>Lactobacillales</taxon>
        <taxon>Streptococcaceae</taxon>
        <taxon>Streptococcus</taxon>
        <taxon>Streptococcus anginosus group</taxon>
    </lineage>
</organism>
<dbReference type="Proteomes" id="UP000003245">
    <property type="component" value="Unassembled WGS sequence"/>
</dbReference>
<feature type="non-terminal residue" evidence="1">
    <location>
        <position position="327"/>
    </location>
</feature>
<protein>
    <submittedName>
        <fullName evidence="1">Uncharacterized protein</fullName>
    </submittedName>
</protein>
<evidence type="ECO:0000313" key="1">
    <source>
        <dbReference type="EMBL" id="EID19235.1"/>
    </source>
</evidence>
<sequence>MALDRTPWLVSTQGAQHSSEVARALAFSATQGATGVIGGTSLKITAASTPSSQVRVAPGVASVVSNYPGHSGQSYILRNATTTYVNIAPTTSAGGRTDAVIARVDDAGLVGQTPSNPNDFDYTKIQVIQGVPAGIKYESDLNLNYPFVLLAKIAIPASTATITNAMITDLREVVNPREKTISRDQPWFTEARVDMTGTGAYPVGQYWPRTDSREDTAIEMVRIPEWATRVEIEGNWLGVYVSAGTHNGHMWATMDSAIRNTPRDSTQYYSWTAEDTATRQNWFVRDTRLIPADMRGKDAYFSLRARKGSSAGTVYMDRASGYTMRLR</sequence>
<keyword evidence="2" id="KW-1185">Reference proteome</keyword>